<dbReference type="OrthoDB" id="370689at2"/>
<dbReference type="CDD" id="cd16329">
    <property type="entry name" value="LolA_like"/>
    <property type="match status" value="1"/>
</dbReference>
<reference evidence="2 3" key="1">
    <citation type="submission" date="2019-02" db="EMBL/GenBank/DDBJ databases">
        <title>Complete Genome Sequence and Methylome Analysis of free living Spirochaetas.</title>
        <authorList>
            <person name="Fomenkov A."/>
            <person name="Dubinina G."/>
            <person name="Leshcheva N."/>
            <person name="Mikheeva N."/>
            <person name="Grabovich M."/>
            <person name="Vincze T."/>
            <person name="Roberts R.J."/>
        </authorList>
    </citation>
    <scope>NUCLEOTIDE SEQUENCE [LARGE SCALE GENOMIC DNA]</scope>
    <source>
        <strain evidence="2 3">K2</strain>
    </source>
</reference>
<sequence length="275" mass="30876">MGMESGPLEEKMSFLVMKTDRLKPIMVFMLVTLLTAFLPNSAAAQSADEIVKRADEALKGDRIYSTSRMTVYKSGKAQPVQEMEGYSMEKEGKSYSLSIYTAPNRMKGTANLMIEDDLWVRFGSTGRTRKLSSSAKKNSAGGTDFSYADMGDGGQGISEKYRARLLGDDTVEGEDCYKVELLAADSDAPYEKMVVFITKEGFRYLRIDYYEGNANIKSMTLHDFRTVGSKVYPFRQTMENHTKPSVTVVEVIKLEMDSSKVQDRLFTIGYLESIR</sequence>
<proteinExistence type="predicted"/>
<dbReference type="Pfam" id="PF17131">
    <property type="entry name" value="LolA_like"/>
    <property type="match status" value="1"/>
</dbReference>
<keyword evidence="2" id="KW-0449">Lipoprotein</keyword>
<dbReference type="AlphaFoldDB" id="A0A5C1QN95"/>
<keyword evidence="3" id="KW-1185">Reference proteome</keyword>
<dbReference type="Gene3D" id="2.50.20.10">
    <property type="entry name" value="Lipoprotein localisation LolA/LolB/LppX"/>
    <property type="match status" value="1"/>
</dbReference>
<dbReference type="KEGG" id="ock:EXM22_16085"/>
<protein>
    <submittedName>
        <fullName evidence="2">Outer membrane lipoprotein-sorting protein</fullName>
    </submittedName>
</protein>
<dbReference type="Proteomes" id="UP000324209">
    <property type="component" value="Chromosome"/>
</dbReference>
<dbReference type="InterPro" id="IPR033399">
    <property type="entry name" value="TP_0789-like"/>
</dbReference>
<evidence type="ECO:0000259" key="1">
    <source>
        <dbReference type="Pfam" id="PF17131"/>
    </source>
</evidence>
<feature type="domain" description="Uncharacterized protein TP-0789" evidence="1">
    <location>
        <begin position="93"/>
        <end position="272"/>
    </location>
</feature>
<dbReference type="EMBL" id="CP036150">
    <property type="protein sequence ID" value="QEN09423.1"/>
    <property type="molecule type" value="Genomic_DNA"/>
</dbReference>
<accession>A0A5C1QN95</accession>
<gene>
    <name evidence="2" type="ORF">EXM22_16085</name>
</gene>
<evidence type="ECO:0000313" key="3">
    <source>
        <dbReference type="Proteomes" id="UP000324209"/>
    </source>
</evidence>
<organism evidence="2 3">
    <name type="scientific">Oceanispirochaeta crateris</name>
    <dbReference type="NCBI Taxonomy" id="2518645"/>
    <lineage>
        <taxon>Bacteria</taxon>
        <taxon>Pseudomonadati</taxon>
        <taxon>Spirochaetota</taxon>
        <taxon>Spirochaetia</taxon>
        <taxon>Spirochaetales</taxon>
        <taxon>Spirochaetaceae</taxon>
        <taxon>Oceanispirochaeta</taxon>
    </lineage>
</organism>
<name>A0A5C1QN95_9SPIO</name>
<evidence type="ECO:0000313" key="2">
    <source>
        <dbReference type="EMBL" id="QEN09423.1"/>
    </source>
</evidence>